<gene>
    <name evidence="4" type="ORF">SGQ83_08335</name>
</gene>
<dbReference type="PROSITE" id="PS51257">
    <property type="entry name" value="PROKAR_LIPOPROTEIN"/>
    <property type="match status" value="1"/>
</dbReference>
<accession>A0ABU4R9U3</accession>
<comment type="caution">
    <text evidence="4">The sequence shown here is derived from an EMBL/GenBank/DDBJ whole genome shotgun (WGS) entry which is preliminary data.</text>
</comment>
<evidence type="ECO:0000259" key="3">
    <source>
        <dbReference type="Pfam" id="PF09375"/>
    </source>
</evidence>
<sequence>MKKIVLILGLIVGIYACSSSNDNKDTGGESNFDRTAMLTNWADNIIIPSYTNYQTKVATLQIAATAFNTTPNDANLKIVRASWLDAYKAFQYTAIYNFGKALDINFNAMSNTYPADVNGINANITGTYNLDLLSQYSRQGFPGLDYLLNGLASDDAGILVFYTTNANAAKYKTYLAAVITKLKQNSDAVLTDWKSGYREAYIKSNGTSVGSSVAETTNNFVKNFEKDVRTGKLGIPAGKFSNGTTFPEKVEAYYKNDVSKDLLNIGVKASQDFFNGKYFASETTGPSLKSYLDFVNATRDGKKLSDIINTQFATIYTTNQALSNSLSQQVINDNTKMLTSYDALQKNVIYTKLDMMQALNITIDYVDGDGD</sequence>
<dbReference type="EMBL" id="JAWXVI010000004">
    <property type="protein sequence ID" value="MDX6189350.1"/>
    <property type="molecule type" value="Genomic_DNA"/>
</dbReference>
<dbReference type="InterPro" id="IPR038352">
    <property type="entry name" value="Imelysin_sf"/>
</dbReference>
<feature type="domain" description="Imelysin-like" evidence="3">
    <location>
        <begin position="46"/>
        <end position="345"/>
    </location>
</feature>
<dbReference type="Proteomes" id="UP001273350">
    <property type="component" value="Unassembled WGS sequence"/>
</dbReference>
<evidence type="ECO:0000313" key="4">
    <source>
        <dbReference type="EMBL" id="MDX6189350.1"/>
    </source>
</evidence>
<dbReference type="CDD" id="cd14659">
    <property type="entry name" value="Imelysin-like_IPPA"/>
    <property type="match status" value="1"/>
</dbReference>
<protein>
    <submittedName>
        <fullName evidence="4">Imelysin family protein</fullName>
    </submittedName>
</protein>
<dbReference type="Gene3D" id="1.20.1420.20">
    <property type="entry name" value="M75 peptidase, HXXE motif"/>
    <property type="match status" value="1"/>
</dbReference>
<evidence type="ECO:0000313" key="5">
    <source>
        <dbReference type="Proteomes" id="UP001273350"/>
    </source>
</evidence>
<name>A0ABU4R9U3_9FLAO</name>
<evidence type="ECO:0000256" key="1">
    <source>
        <dbReference type="ARBA" id="ARBA00004196"/>
    </source>
</evidence>
<proteinExistence type="predicted"/>
<dbReference type="InterPro" id="IPR018976">
    <property type="entry name" value="Imelysin-like"/>
</dbReference>
<reference evidence="4 5" key="1">
    <citation type="submission" date="2023-11" db="EMBL/GenBank/DDBJ databases">
        <title>Unpublished Manusciprt.</title>
        <authorList>
            <person name="Saticioglu I.B."/>
            <person name="Ay H."/>
            <person name="Ajmi N."/>
            <person name="Altun S."/>
            <person name="Duman M."/>
        </authorList>
    </citation>
    <scope>NUCLEOTIDE SEQUENCE [LARGE SCALE GENOMIC DNA]</scope>
    <source>
        <strain evidence="4 5">Fl-318</strain>
    </source>
</reference>
<evidence type="ECO:0000256" key="2">
    <source>
        <dbReference type="ARBA" id="ARBA00022729"/>
    </source>
</evidence>
<keyword evidence="5" id="KW-1185">Reference proteome</keyword>
<dbReference type="RefSeq" id="WP_230002051.1">
    <property type="nucleotide sequence ID" value="NZ_CP087134.1"/>
</dbReference>
<dbReference type="InterPro" id="IPR034984">
    <property type="entry name" value="Imelysin-like_IPPA"/>
</dbReference>
<dbReference type="Pfam" id="PF09375">
    <property type="entry name" value="Peptidase_M75"/>
    <property type="match status" value="1"/>
</dbReference>
<organism evidence="4 5">
    <name type="scientific">Flavobacterium cupriresistens</name>
    <dbReference type="NCBI Taxonomy" id="2893885"/>
    <lineage>
        <taxon>Bacteria</taxon>
        <taxon>Pseudomonadati</taxon>
        <taxon>Bacteroidota</taxon>
        <taxon>Flavobacteriia</taxon>
        <taxon>Flavobacteriales</taxon>
        <taxon>Flavobacteriaceae</taxon>
        <taxon>Flavobacterium</taxon>
    </lineage>
</organism>
<keyword evidence="2" id="KW-0732">Signal</keyword>
<comment type="subcellular location">
    <subcellularLocation>
        <location evidence="1">Cell envelope</location>
    </subcellularLocation>
</comment>